<dbReference type="Proteomes" id="UP000007801">
    <property type="component" value="Unassembled WGS sequence"/>
</dbReference>
<protein>
    <submittedName>
        <fullName evidence="2">Uncharacterized protein, isoform A</fullName>
    </submittedName>
    <submittedName>
        <fullName evidence="3">Uncharacterized protein, isoform B</fullName>
    </submittedName>
</protein>
<dbReference type="KEGG" id="dan:6504137"/>
<gene>
    <name evidence="2" type="primary">Dana\GF21455</name>
    <name evidence="2" type="synonym">dana_GLEANR_4651</name>
    <name evidence="2" type="ORF">GF21455</name>
</gene>
<dbReference type="FunCoup" id="B3MSF0">
    <property type="interactions" value="65"/>
</dbReference>
<dbReference type="EMBL" id="CH902622">
    <property type="protein sequence ID" value="EDV34705.1"/>
    <property type="molecule type" value="Genomic_DNA"/>
</dbReference>
<reference evidence="2" key="2">
    <citation type="journal article" date="2008" name="Bioinformatics">
        <title>Assembly reconciliation.</title>
        <authorList>
            <person name="Zimin A.V."/>
            <person name="Smith D.R."/>
            <person name="Sutton G."/>
            <person name="Yorke J.A."/>
        </authorList>
    </citation>
    <scope>NUCLEOTIDE SEQUENCE</scope>
    <source>
        <strain evidence="2">TSC#14024-0371.13</strain>
    </source>
</reference>
<feature type="compositionally biased region" description="Polar residues" evidence="1">
    <location>
        <begin position="21"/>
        <end position="32"/>
    </location>
</feature>
<proteinExistence type="predicted"/>
<sequence length="230" mass="25046">MERKATKRSRSADDDDANNNVTQSKVWVSQKMSDARDPEKMKEVHEKTTKMLFDGAASSGNGNRSGNGHGHSQQGQSQSQNLTGGGGGVNQNVMVAAVPVPGQGQSSQQQQEEEQQQHPGHDQQSAAATAAAAAALCEQYQLLGDGTILLRDLRPDMANPRLERKKSRCCQRQTLIHGVCVNCTMDLCEECGYSCGECSQFICRSCVTLFGNRPDEADDPLCERCQMFYA</sequence>
<dbReference type="STRING" id="7217.B3MSF0"/>
<dbReference type="GO" id="GO:0005175">
    <property type="term" value="F:CD27 receptor binding"/>
    <property type="evidence" value="ECO:0007669"/>
    <property type="project" value="TreeGrafter"/>
</dbReference>
<dbReference type="AlphaFoldDB" id="B3MSF0"/>
<dbReference type="EMBL" id="CH902622">
    <property type="protein sequence ID" value="KPU75250.1"/>
    <property type="molecule type" value="Genomic_DNA"/>
</dbReference>
<evidence type="ECO:0000313" key="4">
    <source>
        <dbReference type="Proteomes" id="UP000007801"/>
    </source>
</evidence>
<evidence type="ECO:0000313" key="3">
    <source>
        <dbReference type="EMBL" id="KPU75250.1"/>
    </source>
</evidence>
<feature type="compositionally biased region" description="Low complexity" evidence="1">
    <location>
        <begin position="70"/>
        <end position="82"/>
    </location>
</feature>
<feature type="region of interest" description="Disordered" evidence="1">
    <location>
        <begin position="1"/>
        <end position="128"/>
    </location>
</feature>
<keyword evidence="4" id="KW-1185">Reference proteome</keyword>
<dbReference type="GO" id="GO:0097191">
    <property type="term" value="P:extrinsic apoptotic signaling pathway"/>
    <property type="evidence" value="ECO:0007669"/>
    <property type="project" value="TreeGrafter"/>
</dbReference>
<dbReference type="GeneID" id="6504137"/>
<feature type="compositionally biased region" description="Basic and acidic residues" evidence="1">
    <location>
        <begin position="33"/>
        <end position="49"/>
    </location>
</feature>
<reference evidence="2" key="3">
    <citation type="submission" date="2015-10" db="EMBL/GenBank/DDBJ databases">
        <authorList>
            <consortium name="FlyBase"/>
        </authorList>
    </citation>
    <scope>NUCLEOTIDE SEQUENCE</scope>
    <source>
        <strain evidence="2">TSC#14024-0371.13</strain>
    </source>
</reference>
<reference evidence="2 4" key="1">
    <citation type="journal article" date="2007" name="Nature">
        <title>Evolution of genes and genomes on the Drosophila phylogeny.</title>
        <authorList>
            <consortium name="Drosophila 12 Genomes Consortium"/>
            <person name="Clark A.G."/>
            <person name="Eisen M.B."/>
            <person name="Smith D.R."/>
            <person name="Bergman C.M."/>
            <person name="Oliver B."/>
            <person name="Markow T.A."/>
            <person name="Kaufman T.C."/>
            <person name="Kellis M."/>
            <person name="Gelbart W."/>
            <person name="Iyer V.N."/>
            <person name="Pollard D.A."/>
            <person name="Sackton T.B."/>
            <person name="Larracuente A.M."/>
            <person name="Singh N.D."/>
            <person name="Abad J.P."/>
            <person name="Abt D.N."/>
            <person name="Adryan B."/>
            <person name="Aguade M."/>
            <person name="Akashi H."/>
            <person name="Anderson W.W."/>
            <person name="Aquadro C.F."/>
            <person name="Ardell D.H."/>
            <person name="Arguello R."/>
            <person name="Artieri C.G."/>
            <person name="Barbash D.A."/>
            <person name="Barker D."/>
            <person name="Barsanti P."/>
            <person name="Batterham P."/>
            <person name="Batzoglou S."/>
            <person name="Begun D."/>
            <person name="Bhutkar A."/>
            <person name="Blanco E."/>
            <person name="Bosak S.A."/>
            <person name="Bradley R.K."/>
            <person name="Brand A.D."/>
            <person name="Brent M.R."/>
            <person name="Brooks A.N."/>
            <person name="Brown R.H."/>
            <person name="Butlin R.K."/>
            <person name="Caggese C."/>
            <person name="Calvi B.R."/>
            <person name="Bernardo de Carvalho A."/>
            <person name="Caspi A."/>
            <person name="Castrezana S."/>
            <person name="Celniker S.E."/>
            <person name="Chang J.L."/>
            <person name="Chapple C."/>
            <person name="Chatterji S."/>
            <person name="Chinwalla A."/>
            <person name="Civetta A."/>
            <person name="Clifton S.W."/>
            <person name="Comeron J.M."/>
            <person name="Costello J.C."/>
            <person name="Coyne J.A."/>
            <person name="Daub J."/>
            <person name="David R.G."/>
            <person name="Delcher A.L."/>
            <person name="Delehaunty K."/>
            <person name="Do C.B."/>
            <person name="Ebling H."/>
            <person name="Edwards K."/>
            <person name="Eickbush T."/>
            <person name="Evans J.D."/>
            <person name="Filipski A."/>
            <person name="Findeiss S."/>
            <person name="Freyhult E."/>
            <person name="Fulton L."/>
            <person name="Fulton R."/>
            <person name="Garcia A.C."/>
            <person name="Gardiner A."/>
            <person name="Garfield D.A."/>
            <person name="Garvin B.E."/>
            <person name="Gibson G."/>
            <person name="Gilbert D."/>
            <person name="Gnerre S."/>
            <person name="Godfrey J."/>
            <person name="Good R."/>
            <person name="Gotea V."/>
            <person name="Gravely B."/>
            <person name="Greenberg A.J."/>
            <person name="Griffiths-Jones S."/>
            <person name="Gross S."/>
            <person name="Guigo R."/>
            <person name="Gustafson E.A."/>
            <person name="Haerty W."/>
            <person name="Hahn M.W."/>
            <person name="Halligan D.L."/>
            <person name="Halpern A.L."/>
            <person name="Halter G.M."/>
            <person name="Han M.V."/>
            <person name="Heger A."/>
            <person name="Hillier L."/>
            <person name="Hinrichs A.S."/>
            <person name="Holmes I."/>
            <person name="Hoskins R.A."/>
            <person name="Hubisz M.J."/>
            <person name="Hultmark D."/>
            <person name="Huntley M.A."/>
            <person name="Jaffe D.B."/>
            <person name="Jagadeeshan S."/>
            <person name="Jeck W.R."/>
            <person name="Johnson J."/>
            <person name="Jones C.D."/>
            <person name="Jordan W.C."/>
            <person name="Karpen G.H."/>
            <person name="Kataoka E."/>
            <person name="Keightley P.D."/>
            <person name="Kheradpour P."/>
            <person name="Kirkness E.F."/>
            <person name="Koerich L.B."/>
            <person name="Kristiansen K."/>
            <person name="Kudrna D."/>
            <person name="Kulathinal R.J."/>
            <person name="Kumar S."/>
            <person name="Kwok R."/>
            <person name="Lander E."/>
            <person name="Langley C.H."/>
            <person name="Lapoint R."/>
            <person name="Lazzaro B.P."/>
            <person name="Lee S.J."/>
            <person name="Levesque L."/>
            <person name="Li R."/>
            <person name="Lin C.F."/>
            <person name="Lin M.F."/>
            <person name="Lindblad-Toh K."/>
            <person name="Llopart A."/>
            <person name="Long M."/>
            <person name="Low L."/>
            <person name="Lozovsky E."/>
            <person name="Lu J."/>
            <person name="Luo M."/>
            <person name="Machado C.A."/>
            <person name="Makalowski W."/>
            <person name="Marzo M."/>
            <person name="Matsuda M."/>
            <person name="Matzkin L."/>
            <person name="McAllister B."/>
            <person name="McBride C.S."/>
            <person name="McKernan B."/>
            <person name="McKernan K."/>
            <person name="Mendez-Lago M."/>
            <person name="Minx P."/>
            <person name="Mollenhauer M.U."/>
            <person name="Montooth K."/>
            <person name="Mount S.M."/>
            <person name="Mu X."/>
            <person name="Myers E."/>
            <person name="Negre B."/>
            <person name="Newfeld S."/>
            <person name="Nielsen R."/>
            <person name="Noor M.A."/>
            <person name="O'Grady P."/>
            <person name="Pachter L."/>
            <person name="Papaceit M."/>
            <person name="Parisi M.J."/>
            <person name="Parisi M."/>
            <person name="Parts L."/>
            <person name="Pedersen J.S."/>
            <person name="Pesole G."/>
            <person name="Phillippy A.M."/>
            <person name="Ponting C.P."/>
            <person name="Pop M."/>
            <person name="Porcelli D."/>
            <person name="Powell J.R."/>
            <person name="Prohaska S."/>
            <person name="Pruitt K."/>
            <person name="Puig M."/>
            <person name="Quesneville H."/>
            <person name="Ram K.R."/>
            <person name="Rand D."/>
            <person name="Rasmussen M.D."/>
            <person name="Reed L.K."/>
            <person name="Reenan R."/>
            <person name="Reily A."/>
            <person name="Remington K.A."/>
            <person name="Rieger T.T."/>
            <person name="Ritchie M.G."/>
            <person name="Robin C."/>
            <person name="Rogers Y.H."/>
            <person name="Rohde C."/>
            <person name="Rozas J."/>
            <person name="Rubenfield M.J."/>
            <person name="Ruiz A."/>
            <person name="Russo S."/>
            <person name="Salzberg S.L."/>
            <person name="Sanchez-Gracia A."/>
            <person name="Saranga D.J."/>
            <person name="Sato H."/>
            <person name="Schaeffer S.W."/>
            <person name="Schatz M.C."/>
            <person name="Schlenke T."/>
            <person name="Schwartz R."/>
            <person name="Segarra C."/>
            <person name="Singh R.S."/>
            <person name="Sirot L."/>
            <person name="Sirota M."/>
            <person name="Sisneros N.B."/>
            <person name="Smith C.D."/>
            <person name="Smith T.F."/>
            <person name="Spieth J."/>
            <person name="Stage D.E."/>
            <person name="Stark A."/>
            <person name="Stephan W."/>
            <person name="Strausberg R.L."/>
            <person name="Strempel S."/>
            <person name="Sturgill D."/>
            <person name="Sutton G."/>
            <person name="Sutton G.G."/>
            <person name="Tao W."/>
            <person name="Teichmann S."/>
            <person name="Tobari Y.N."/>
            <person name="Tomimura Y."/>
            <person name="Tsolas J.M."/>
            <person name="Valente V.L."/>
            <person name="Venter E."/>
            <person name="Venter J.C."/>
            <person name="Vicario S."/>
            <person name="Vieira F.G."/>
            <person name="Vilella A.J."/>
            <person name="Villasante A."/>
            <person name="Walenz B."/>
            <person name="Wang J."/>
            <person name="Wasserman M."/>
            <person name="Watts T."/>
            <person name="Wilson D."/>
            <person name="Wilson R.K."/>
            <person name="Wing R.A."/>
            <person name="Wolfner M.F."/>
            <person name="Wong A."/>
            <person name="Wong G.K."/>
            <person name="Wu C.I."/>
            <person name="Wu G."/>
            <person name="Yamamoto D."/>
            <person name="Yang H.P."/>
            <person name="Yang S.P."/>
            <person name="Yorke J.A."/>
            <person name="Yoshida K."/>
            <person name="Zdobnov E."/>
            <person name="Zhang P."/>
            <person name="Zhang Y."/>
            <person name="Zimin A.V."/>
            <person name="Baldwin J."/>
            <person name="Abdouelleil A."/>
            <person name="Abdulkadir J."/>
            <person name="Abebe A."/>
            <person name="Abera B."/>
            <person name="Abreu J."/>
            <person name="Acer S.C."/>
            <person name="Aftuck L."/>
            <person name="Alexander A."/>
            <person name="An P."/>
            <person name="Anderson E."/>
            <person name="Anderson S."/>
            <person name="Arachi H."/>
            <person name="Azer M."/>
            <person name="Bachantsang P."/>
            <person name="Barry A."/>
            <person name="Bayul T."/>
            <person name="Berlin A."/>
            <person name="Bessette D."/>
            <person name="Bloom T."/>
            <person name="Blye J."/>
            <person name="Boguslavskiy L."/>
            <person name="Bonnet C."/>
            <person name="Boukhgalter B."/>
            <person name="Bourzgui I."/>
            <person name="Brown A."/>
            <person name="Cahill P."/>
            <person name="Channer S."/>
            <person name="Cheshatsang Y."/>
            <person name="Chuda L."/>
            <person name="Citroen M."/>
            <person name="Collymore A."/>
            <person name="Cooke P."/>
            <person name="Costello M."/>
            <person name="D'Aco K."/>
            <person name="Daza R."/>
            <person name="De Haan G."/>
            <person name="DeGray S."/>
            <person name="DeMaso C."/>
            <person name="Dhargay N."/>
            <person name="Dooley K."/>
            <person name="Dooley E."/>
            <person name="Doricent M."/>
            <person name="Dorje P."/>
            <person name="Dorjee K."/>
            <person name="Dupes A."/>
            <person name="Elong R."/>
            <person name="Falk J."/>
            <person name="Farina A."/>
            <person name="Faro S."/>
            <person name="Ferguson D."/>
            <person name="Fisher S."/>
            <person name="Foley C.D."/>
            <person name="Franke A."/>
            <person name="Friedrich D."/>
            <person name="Gadbois L."/>
            <person name="Gearin G."/>
            <person name="Gearin C.R."/>
            <person name="Giannoukos G."/>
            <person name="Goode T."/>
            <person name="Graham J."/>
            <person name="Grandbois E."/>
            <person name="Grewal S."/>
            <person name="Gyaltsen K."/>
            <person name="Hafez N."/>
            <person name="Hagos B."/>
            <person name="Hall J."/>
            <person name="Henson C."/>
            <person name="Hollinger A."/>
            <person name="Honan T."/>
            <person name="Huard M.D."/>
            <person name="Hughes L."/>
            <person name="Hurhula B."/>
            <person name="Husby M.E."/>
            <person name="Kamat A."/>
            <person name="Kanga B."/>
            <person name="Kashin S."/>
            <person name="Khazanovich D."/>
            <person name="Kisner P."/>
            <person name="Lance K."/>
            <person name="Lara M."/>
            <person name="Lee W."/>
            <person name="Lennon N."/>
            <person name="Letendre F."/>
            <person name="LeVine R."/>
            <person name="Lipovsky A."/>
            <person name="Liu X."/>
            <person name="Liu J."/>
            <person name="Liu S."/>
            <person name="Lokyitsang T."/>
            <person name="Lokyitsang Y."/>
            <person name="Lubonja R."/>
            <person name="Lui A."/>
            <person name="MacDonald P."/>
            <person name="Magnisalis V."/>
            <person name="Maru K."/>
            <person name="Matthews C."/>
            <person name="McCusker W."/>
            <person name="McDonough S."/>
            <person name="Mehta T."/>
            <person name="Meldrim J."/>
            <person name="Meneus L."/>
            <person name="Mihai O."/>
            <person name="Mihalev A."/>
            <person name="Mihova T."/>
            <person name="Mittelman R."/>
            <person name="Mlenga V."/>
            <person name="Montmayeur A."/>
            <person name="Mulrain L."/>
            <person name="Navidi A."/>
            <person name="Naylor J."/>
            <person name="Negash T."/>
            <person name="Nguyen T."/>
            <person name="Nguyen N."/>
            <person name="Nicol R."/>
            <person name="Norbu C."/>
            <person name="Norbu N."/>
            <person name="Novod N."/>
            <person name="O'Neill B."/>
            <person name="Osman S."/>
            <person name="Markiewicz E."/>
            <person name="Oyono O.L."/>
            <person name="Patti C."/>
            <person name="Phunkhang P."/>
            <person name="Pierre F."/>
            <person name="Priest M."/>
            <person name="Raghuraman S."/>
            <person name="Rege F."/>
            <person name="Reyes R."/>
            <person name="Rise C."/>
            <person name="Rogov P."/>
            <person name="Ross K."/>
            <person name="Ryan E."/>
            <person name="Settipalli S."/>
            <person name="Shea T."/>
            <person name="Sherpa N."/>
            <person name="Shi L."/>
            <person name="Shih D."/>
            <person name="Sparrow T."/>
            <person name="Spaulding J."/>
            <person name="Stalker J."/>
            <person name="Stange-Thomann N."/>
            <person name="Stavropoulos S."/>
            <person name="Stone C."/>
            <person name="Strader C."/>
            <person name="Tesfaye S."/>
            <person name="Thomson T."/>
            <person name="Thoulutsang Y."/>
            <person name="Thoulutsang D."/>
            <person name="Topham K."/>
            <person name="Topping I."/>
            <person name="Tsamla T."/>
            <person name="Vassiliev H."/>
            <person name="Vo A."/>
            <person name="Wangchuk T."/>
            <person name="Wangdi T."/>
            <person name="Weiand M."/>
            <person name="Wilkinson J."/>
            <person name="Wilson A."/>
            <person name="Yadav S."/>
            <person name="Young G."/>
            <person name="Yu Q."/>
            <person name="Zembek L."/>
            <person name="Zhong D."/>
            <person name="Zimmer A."/>
            <person name="Zwirko Z."/>
            <person name="Jaffe D.B."/>
            <person name="Alvarez P."/>
            <person name="Brockman W."/>
            <person name="Butler J."/>
            <person name="Chin C."/>
            <person name="Gnerre S."/>
            <person name="Grabherr M."/>
            <person name="Kleber M."/>
            <person name="Mauceli E."/>
            <person name="MacCallum I."/>
        </authorList>
    </citation>
    <scope>NUCLEOTIDE SEQUENCE [LARGE SCALE GENOMIC DNA]</scope>
    <source>
        <strain evidence="2">TSC#14024-0371.13</strain>
        <strain evidence="4">Tucson 14024-0371.13</strain>
    </source>
</reference>
<dbReference type="eggNOG" id="ENOG502TCAW">
    <property type="taxonomic scope" value="Eukaryota"/>
</dbReference>
<accession>B3MSF0</accession>
<organism evidence="2 4">
    <name type="scientific">Drosophila ananassae</name>
    <name type="common">Fruit fly</name>
    <dbReference type="NCBI Taxonomy" id="7217"/>
    <lineage>
        <taxon>Eukaryota</taxon>
        <taxon>Metazoa</taxon>
        <taxon>Ecdysozoa</taxon>
        <taxon>Arthropoda</taxon>
        <taxon>Hexapoda</taxon>
        <taxon>Insecta</taxon>
        <taxon>Pterygota</taxon>
        <taxon>Neoptera</taxon>
        <taxon>Endopterygota</taxon>
        <taxon>Diptera</taxon>
        <taxon>Brachycera</taxon>
        <taxon>Muscomorpha</taxon>
        <taxon>Ephydroidea</taxon>
        <taxon>Drosophilidae</taxon>
        <taxon>Drosophila</taxon>
        <taxon>Sophophora</taxon>
    </lineage>
</organism>
<dbReference type="HOGENOM" id="CLU_105176_0_0_1"/>
<name>B3MSF0_DROAN</name>
<dbReference type="OMA" id="CCRRPTL"/>
<evidence type="ECO:0000256" key="1">
    <source>
        <dbReference type="SAM" id="MobiDB-lite"/>
    </source>
</evidence>
<dbReference type="InterPro" id="IPR022773">
    <property type="entry name" value="Siva"/>
</dbReference>
<feature type="compositionally biased region" description="Low complexity" evidence="1">
    <location>
        <begin position="101"/>
        <end position="110"/>
    </location>
</feature>
<dbReference type="OrthoDB" id="60860at2759"/>
<evidence type="ECO:0000313" key="2">
    <source>
        <dbReference type="EMBL" id="EDV34705.1"/>
    </source>
</evidence>
<dbReference type="PANTHER" id="PTHR14365">
    <property type="entry name" value="APOPTOSIS REGULATORY PROTEIN SIVA"/>
    <property type="match status" value="1"/>
</dbReference>
<dbReference type="PANTHER" id="PTHR14365:SF1">
    <property type="entry name" value="APOPTOSIS REGULATORY PROTEIN SIVA"/>
    <property type="match status" value="1"/>
</dbReference>